<reference evidence="5 6" key="1">
    <citation type="submission" date="2011-09" db="EMBL/GenBank/DDBJ databases">
        <title>Complete sequence of chromosome of Thioflavicoccus mobilis 8321.</title>
        <authorList>
            <consortium name="US DOE Joint Genome Institute"/>
            <person name="Lucas S."/>
            <person name="Han J."/>
            <person name="Lapidus A."/>
            <person name="Cheng J.-F."/>
            <person name="Goodwin L."/>
            <person name="Pitluck S."/>
            <person name="Peters L."/>
            <person name="Ovchinnikova G."/>
            <person name="Lu M."/>
            <person name="Detter J.C."/>
            <person name="Han C."/>
            <person name="Tapia R."/>
            <person name="Land M."/>
            <person name="Hauser L."/>
            <person name="Kyrpides N."/>
            <person name="Ivanova N."/>
            <person name="Pagani I."/>
            <person name="Vogl K."/>
            <person name="Liu Z."/>
            <person name="Imhoff J."/>
            <person name="Thiel V."/>
            <person name="Frigaard N.-U."/>
            <person name="Bryant D."/>
            <person name="Woyke T."/>
        </authorList>
    </citation>
    <scope>NUCLEOTIDE SEQUENCE [LARGE SCALE GENOMIC DNA]</scope>
    <source>
        <strain evidence="5 6">8321</strain>
    </source>
</reference>
<evidence type="ECO:0000313" key="5">
    <source>
        <dbReference type="EMBL" id="AGA91757.1"/>
    </source>
</evidence>
<dbReference type="KEGG" id="tmb:Thimo_3071"/>
<dbReference type="InterPro" id="IPR029044">
    <property type="entry name" value="Nucleotide-diphossugar_trans"/>
</dbReference>
<proteinExistence type="inferred from homology"/>
<evidence type="ECO:0000256" key="2">
    <source>
        <dbReference type="ARBA" id="ARBA00022676"/>
    </source>
</evidence>
<gene>
    <name evidence="5" type="ORF">Thimo_3071</name>
</gene>
<dbReference type="PANTHER" id="PTHR43630">
    <property type="entry name" value="POLY-BETA-1,6-N-ACETYL-D-GLUCOSAMINE SYNTHASE"/>
    <property type="match status" value="1"/>
</dbReference>
<dbReference type="eggNOG" id="COG1215">
    <property type="taxonomic scope" value="Bacteria"/>
</dbReference>
<dbReference type="AlphaFoldDB" id="L0H119"/>
<dbReference type="RefSeq" id="WP_015281885.1">
    <property type="nucleotide sequence ID" value="NC_019940.1"/>
</dbReference>
<evidence type="ECO:0000256" key="3">
    <source>
        <dbReference type="ARBA" id="ARBA00022679"/>
    </source>
</evidence>
<keyword evidence="6" id="KW-1185">Reference proteome</keyword>
<dbReference type="GO" id="GO:0016757">
    <property type="term" value="F:glycosyltransferase activity"/>
    <property type="evidence" value="ECO:0007669"/>
    <property type="project" value="UniProtKB-KW"/>
</dbReference>
<evidence type="ECO:0000313" key="6">
    <source>
        <dbReference type="Proteomes" id="UP000010816"/>
    </source>
</evidence>
<evidence type="ECO:0000259" key="4">
    <source>
        <dbReference type="Pfam" id="PF00535"/>
    </source>
</evidence>
<dbReference type="PANTHER" id="PTHR43630:SF1">
    <property type="entry name" value="POLY-BETA-1,6-N-ACETYL-D-GLUCOSAMINE SYNTHASE"/>
    <property type="match status" value="1"/>
</dbReference>
<name>L0H119_9GAMM</name>
<dbReference type="InterPro" id="IPR001173">
    <property type="entry name" value="Glyco_trans_2-like"/>
</dbReference>
<dbReference type="SUPFAM" id="SSF53448">
    <property type="entry name" value="Nucleotide-diphospho-sugar transferases"/>
    <property type="match status" value="1"/>
</dbReference>
<comment type="similarity">
    <text evidence="1">Belongs to the glycosyltransferase 2 family.</text>
</comment>
<keyword evidence="2" id="KW-0328">Glycosyltransferase</keyword>
<dbReference type="HOGENOM" id="CLU_084695_0_0_6"/>
<dbReference type="Pfam" id="PF00535">
    <property type="entry name" value="Glycos_transf_2"/>
    <property type="match status" value="1"/>
</dbReference>
<accession>L0H119</accession>
<dbReference type="Proteomes" id="UP000010816">
    <property type="component" value="Chromosome"/>
</dbReference>
<dbReference type="OrthoDB" id="9801954at2"/>
<protein>
    <submittedName>
        <fullName evidence="5">Glycosyl transferase</fullName>
    </submittedName>
</protein>
<feature type="domain" description="Glycosyltransferase 2-like" evidence="4">
    <location>
        <begin position="4"/>
        <end position="108"/>
    </location>
</feature>
<evidence type="ECO:0000256" key="1">
    <source>
        <dbReference type="ARBA" id="ARBA00006739"/>
    </source>
</evidence>
<dbReference type="EMBL" id="CP003051">
    <property type="protein sequence ID" value="AGA91757.1"/>
    <property type="molecule type" value="Genomic_DNA"/>
</dbReference>
<sequence>MKTSIIIPAHNEASVITATLASILCQVDRGDEVIVVCNGCTDNTADLVKELSKSCVTLFETSVASKSRALNVGDQLANNDLRIYMDGDIKLREGSLSAIKKSFRMQEYLAASTIPVMDYSRANYLVRAYYEAWLSLPYCRRGMLGSGVYILSKDGRARFDEFPEVISDDGFVRALFAESERGNIRDAYSYVTAPATLAWLLKIKTRSRLGQKELAEKYPHIVEKEIKEYGKALFSYLLKPYKLHHLFIYLYVNYLARFKAKRFISNIESYSWERDLSSR</sequence>
<organism evidence="5 6">
    <name type="scientific">Thioflavicoccus mobilis 8321</name>
    <dbReference type="NCBI Taxonomy" id="765912"/>
    <lineage>
        <taxon>Bacteria</taxon>
        <taxon>Pseudomonadati</taxon>
        <taxon>Pseudomonadota</taxon>
        <taxon>Gammaproteobacteria</taxon>
        <taxon>Chromatiales</taxon>
        <taxon>Chromatiaceae</taxon>
        <taxon>Thioflavicoccus</taxon>
    </lineage>
</organism>
<keyword evidence="3 5" id="KW-0808">Transferase</keyword>
<dbReference type="Gene3D" id="3.90.550.10">
    <property type="entry name" value="Spore Coat Polysaccharide Biosynthesis Protein SpsA, Chain A"/>
    <property type="match status" value="1"/>
</dbReference>
<dbReference type="STRING" id="765912.Thimo_3071"/>